<evidence type="ECO:0000313" key="1">
    <source>
        <dbReference type="EMBL" id="EWM20035.1"/>
    </source>
</evidence>
<protein>
    <submittedName>
        <fullName evidence="1">Uncharacterized protein</fullName>
    </submittedName>
</protein>
<name>W7SYW1_9STRA</name>
<gene>
    <name evidence="1" type="ORF">Naga_102180g1</name>
</gene>
<proteinExistence type="predicted"/>
<comment type="caution">
    <text evidence="1">The sequence shown here is derived from an EMBL/GenBank/DDBJ whole genome shotgun (WGS) entry which is preliminary data.</text>
</comment>
<evidence type="ECO:0000313" key="2">
    <source>
        <dbReference type="Proteomes" id="UP000019335"/>
    </source>
</evidence>
<dbReference type="EMBL" id="AZIL01003452">
    <property type="protein sequence ID" value="EWM20035.1"/>
    <property type="molecule type" value="Genomic_DNA"/>
</dbReference>
<keyword evidence="2" id="KW-1185">Reference proteome</keyword>
<dbReference type="Proteomes" id="UP000019335">
    <property type="component" value="Unassembled WGS sequence"/>
</dbReference>
<organism evidence="1 2">
    <name type="scientific">Nannochloropsis gaditana</name>
    <dbReference type="NCBI Taxonomy" id="72520"/>
    <lineage>
        <taxon>Eukaryota</taxon>
        <taxon>Sar</taxon>
        <taxon>Stramenopiles</taxon>
        <taxon>Ochrophyta</taxon>
        <taxon>Eustigmatophyceae</taxon>
        <taxon>Eustigmatales</taxon>
        <taxon>Monodopsidaceae</taxon>
        <taxon>Nannochloropsis</taxon>
    </lineage>
</organism>
<dbReference type="AlphaFoldDB" id="W7SYW1"/>
<sequence length="105" mass="11291">MGSSRYRFATGSLSTLFQIKGSCSRTEEMALLSTSGNTPPKPKASKSITVQIHGAHHNIVMDSGDETLASEKVYTTHQQVSCGHPMWVRLAPFSCATGPQPSTTH</sequence>
<reference evidence="1 2" key="1">
    <citation type="journal article" date="2014" name="Mol. Plant">
        <title>Chromosome Scale Genome Assembly and Transcriptome Profiling of Nannochloropsis gaditana in Nitrogen Depletion.</title>
        <authorList>
            <person name="Corteggiani Carpinelli E."/>
            <person name="Telatin A."/>
            <person name="Vitulo N."/>
            <person name="Forcato C."/>
            <person name="D'Angelo M."/>
            <person name="Schiavon R."/>
            <person name="Vezzi A."/>
            <person name="Giacometti G.M."/>
            <person name="Morosinotto T."/>
            <person name="Valle G."/>
        </authorList>
    </citation>
    <scope>NUCLEOTIDE SEQUENCE [LARGE SCALE GENOMIC DNA]</scope>
    <source>
        <strain evidence="1 2">B-31</strain>
    </source>
</reference>
<accession>W7SYW1</accession>